<feature type="compositionally biased region" description="Low complexity" evidence="2">
    <location>
        <begin position="604"/>
        <end position="615"/>
    </location>
</feature>
<keyword evidence="3" id="KW-0812">Transmembrane</keyword>
<evidence type="ECO:0000313" key="6">
    <source>
        <dbReference type="Proteomes" id="UP000682416"/>
    </source>
</evidence>
<feature type="compositionally biased region" description="Basic and acidic residues" evidence="2">
    <location>
        <begin position="44"/>
        <end position="53"/>
    </location>
</feature>
<name>A0A975LA94_9ACTN</name>
<feature type="compositionally biased region" description="Acidic residues" evidence="2">
    <location>
        <begin position="113"/>
        <end position="127"/>
    </location>
</feature>
<feature type="domain" description="Cell envelope-related transcriptional attenuator" evidence="4">
    <location>
        <begin position="331"/>
        <end position="486"/>
    </location>
</feature>
<proteinExistence type="inferred from homology"/>
<protein>
    <submittedName>
        <fullName evidence="5">LCP family protein</fullName>
    </submittedName>
</protein>
<gene>
    <name evidence="5" type="ORF">KGD82_26525</name>
</gene>
<dbReference type="KEGG" id="nec:KGD82_26525"/>
<comment type="similarity">
    <text evidence="1">Belongs to the LytR/CpsA/Psr (LCP) family.</text>
</comment>
<keyword evidence="3" id="KW-1133">Transmembrane helix</keyword>
<organism evidence="5 6">
    <name type="scientific">Nocardiopsis eucommiae</name>
    <dbReference type="NCBI Taxonomy" id="2831970"/>
    <lineage>
        <taxon>Bacteria</taxon>
        <taxon>Bacillati</taxon>
        <taxon>Actinomycetota</taxon>
        <taxon>Actinomycetes</taxon>
        <taxon>Streptosporangiales</taxon>
        <taxon>Nocardiopsidaceae</taxon>
        <taxon>Nocardiopsis</taxon>
    </lineage>
</organism>
<keyword evidence="6" id="KW-1185">Reference proteome</keyword>
<evidence type="ECO:0000256" key="1">
    <source>
        <dbReference type="ARBA" id="ARBA00006068"/>
    </source>
</evidence>
<keyword evidence="3" id="KW-0472">Membrane</keyword>
<feature type="region of interest" description="Disordered" evidence="2">
    <location>
        <begin position="1"/>
        <end position="249"/>
    </location>
</feature>
<dbReference type="Gene3D" id="3.40.630.190">
    <property type="entry name" value="LCP protein"/>
    <property type="match status" value="1"/>
</dbReference>
<dbReference type="InterPro" id="IPR004474">
    <property type="entry name" value="LytR_CpsA_psr"/>
</dbReference>
<feature type="compositionally biased region" description="Basic and acidic residues" evidence="2">
    <location>
        <begin position="207"/>
        <end position="223"/>
    </location>
</feature>
<evidence type="ECO:0000256" key="2">
    <source>
        <dbReference type="SAM" id="MobiDB-lite"/>
    </source>
</evidence>
<dbReference type="NCBIfam" id="TIGR00350">
    <property type="entry name" value="lytR_cpsA_psr"/>
    <property type="match status" value="1"/>
</dbReference>
<accession>A0A975LA94</accession>
<dbReference type="PANTHER" id="PTHR33392">
    <property type="entry name" value="POLYISOPRENYL-TEICHOIC ACID--PEPTIDOGLYCAN TEICHOIC ACID TRANSFERASE TAGU"/>
    <property type="match status" value="1"/>
</dbReference>
<sequence length="642" mass="66889">MPADENPADSGADLTPDENSEPSSQVEGTKGTAADSAESDVEGLDVKRDEPHENGSAADEPTGSGAADEPTEPETPTGEAPAENEPSADSDEAPETVVIDVDAPVATGSGAEDGAEADPDEPSEEDSVQGAQAADRERDGEADGGDAVSAASPAPDTGDEDRSEPEAGATAGQDGDQDGDDAASAAAPVPGTPEAGAKDSPVTDAGSDAKDGDAPGPDAKDGDAPGPDGSEDGATAAAAPVKGNKRKRGRLRRTVMWTSASLALLLVLGVGTAYAYYHSLRSGMVQHDIEALLGDEERPDKISDAVNILFIGSDGYEEDSPAYSTEFEGERSDSLMLAHISPDNRVSVVSFPRDSLVQLPQCDAYGQTEGTYGYFGMINAAMYHGGPPCVVRTIETLTDIRVDHFVHLSFASFRDVVNAIGGVDMCIPEPMEDRRSKLSLDAGDQTLDGDQALSFVRARYDIGDGGDMGRIDRQQMFLAALADQVTSSDVLSSPSKLNGILQAVAQHSATDRELSLDRMLSIAVTMADVDLSDIAFHTVPWYQAPYDPNRVMWHEEEADELFAAVREDRPLPALLADDAPAPQESPMDEPTPVDPSPEGNAGGAESDASSPEPSARPGEGRDATSNPCQDGLGFGTGEDDGW</sequence>
<feature type="compositionally biased region" description="Low complexity" evidence="2">
    <location>
        <begin position="74"/>
        <end position="85"/>
    </location>
</feature>
<dbReference type="EMBL" id="CP074402">
    <property type="protein sequence ID" value="QVJ01498.1"/>
    <property type="molecule type" value="Genomic_DNA"/>
</dbReference>
<dbReference type="PANTHER" id="PTHR33392:SF6">
    <property type="entry name" value="POLYISOPRENYL-TEICHOIC ACID--PEPTIDOGLYCAN TEICHOIC ACID TRANSFERASE TAGU"/>
    <property type="match status" value="1"/>
</dbReference>
<dbReference type="AlphaFoldDB" id="A0A975LA94"/>
<dbReference type="Proteomes" id="UP000682416">
    <property type="component" value="Chromosome"/>
</dbReference>
<reference evidence="5" key="1">
    <citation type="submission" date="2021-05" db="EMBL/GenBank/DDBJ databases">
        <authorList>
            <person name="Kaiqin L."/>
            <person name="Jian G."/>
        </authorList>
    </citation>
    <scope>NUCLEOTIDE SEQUENCE</scope>
    <source>
        <strain evidence="5">HDS5</strain>
    </source>
</reference>
<dbReference type="InterPro" id="IPR050922">
    <property type="entry name" value="LytR/CpsA/Psr_CW_biosynth"/>
</dbReference>
<evidence type="ECO:0000256" key="3">
    <source>
        <dbReference type="SAM" id="Phobius"/>
    </source>
</evidence>
<dbReference type="Pfam" id="PF03816">
    <property type="entry name" value="LytR_cpsA_psr"/>
    <property type="match status" value="1"/>
</dbReference>
<evidence type="ECO:0000313" key="5">
    <source>
        <dbReference type="EMBL" id="QVJ01498.1"/>
    </source>
</evidence>
<evidence type="ECO:0000259" key="4">
    <source>
        <dbReference type="Pfam" id="PF03816"/>
    </source>
</evidence>
<feature type="region of interest" description="Disordered" evidence="2">
    <location>
        <begin position="575"/>
        <end position="642"/>
    </location>
</feature>
<feature type="transmembrane region" description="Helical" evidence="3">
    <location>
        <begin position="255"/>
        <end position="277"/>
    </location>
</feature>